<sequence length="197" mass="22506">MFPQSAGGDSQLHVFPLSRASVGTVQSMSQEQHRSTHTFNVSLILRREKQLVGSAVPSHSLRDMAPNVILLIQSGTRQLERLYLGELVQTSGHPIPYELRQRELEKTFRLRYEPSQGQIHEIRAEFASPKELEDETKYGVKQVISVSERGWVTWRNNHICCEQEKGSVRTTETQQATKARVNGKTFAGRISEDWFRT</sequence>
<accession>A0A0G4L7P6</accession>
<evidence type="ECO:0000313" key="2">
    <source>
        <dbReference type="Proteomes" id="UP000045706"/>
    </source>
</evidence>
<name>A0A0G4L7P6_VERLO</name>
<proteinExistence type="predicted"/>
<reference evidence="2" key="1">
    <citation type="submission" date="2015-05" db="EMBL/GenBank/DDBJ databases">
        <authorList>
            <person name="Fogelqvist Johan"/>
        </authorList>
    </citation>
    <scope>NUCLEOTIDE SEQUENCE [LARGE SCALE GENOMIC DNA]</scope>
</reference>
<evidence type="ECO:0000313" key="1">
    <source>
        <dbReference type="EMBL" id="CRK18038.1"/>
    </source>
</evidence>
<dbReference type="AlphaFoldDB" id="A0A0G4L7P6"/>
<dbReference type="Proteomes" id="UP000045706">
    <property type="component" value="Unassembled WGS sequence"/>
</dbReference>
<protein>
    <submittedName>
        <fullName evidence="1">Uncharacterized protein</fullName>
    </submittedName>
</protein>
<dbReference type="EMBL" id="CVQI01008557">
    <property type="protein sequence ID" value="CRK18038.1"/>
    <property type="molecule type" value="Genomic_DNA"/>
</dbReference>
<gene>
    <name evidence="1" type="ORF">BN1723_011486</name>
</gene>
<organism evidence="1 2">
    <name type="scientific">Verticillium longisporum</name>
    <name type="common">Verticillium dahliae var. longisporum</name>
    <dbReference type="NCBI Taxonomy" id="100787"/>
    <lineage>
        <taxon>Eukaryota</taxon>
        <taxon>Fungi</taxon>
        <taxon>Dikarya</taxon>
        <taxon>Ascomycota</taxon>
        <taxon>Pezizomycotina</taxon>
        <taxon>Sordariomycetes</taxon>
        <taxon>Hypocreomycetidae</taxon>
        <taxon>Glomerellales</taxon>
        <taxon>Plectosphaerellaceae</taxon>
        <taxon>Verticillium</taxon>
    </lineage>
</organism>